<dbReference type="InterPro" id="IPR011990">
    <property type="entry name" value="TPR-like_helical_dom_sf"/>
</dbReference>
<accession>A0A395LP23</accession>
<dbReference type="EMBL" id="QRBB01000001">
    <property type="protein sequence ID" value="RDS78177.1"/>
    <property type="molecule type" value="Genomic_DNA"/>
</dbReference>
<name>A0A395LP23_9SPHN</name>
<sequence>MVAHPNDQAPPYRTDDRAGLLVSSKEMFMRFAPAAAALSLMVAVTASVGSAQESQVDPRAGTLIAQAHAALEAGQPQRAVDALEAAFAIDPQYTPILIDLAEAARREGLQGKAIRYYREALTRDPGNFAAIAGEGAALVEKGAIERAERNLAQLESLCGSGCPETQGLATAIAQGPRNSSVLRAEAVMPDAVVTQNLTEKN</sequence>
<comment type="caution">
    <text evidence="2">The sequence shown here is derived from an EMBL/GenBank/DDBJ whole genome shotgun (WGS) entry which is preliminary data.</text>
</comment>
<evidence type="ECO:0000313" key="3">
    <source>
        <dbReference type="Proteomes" id="UP000254101"/>
    </source>
</evidence>
<dbReference type="Gene3D" id="1.25.40.10">
    <property type="entry name" value="Tetratricopeptide repeat domain"/>
    <property type="match status" value="1"/>
</dbReference>
<evidence type="ECO:0000256" key="1">
    <source>
        <dbReference type="PROSITE-ProRule" id="PRU00339"/>
    </source>
</evidence>
<proteinExistence type="predicted"/>
<dbReference type="InterPro" id="IPR019734">
    <property type="entry name" value="TPR_rpt"/>
</dbReference>
<dbReference type="SMART" id="SM00028">
    <property type="entry name" value="TPR"/>
    <property type="match status" value="2"/>
</dbReference>
<dbReference type="SUPFAM" id="SSF48452">
    <property type="entry name" value="TPR-like"/>
    <property type="match status" value="1"/>
</dbReference>
<gene>
    <name evidence="2" type="ORF">DL238_11565</name>
</gene>
<keyword evidence="1" id="KW-0802">TPR repeat</keyword>
<reference evidence="2 3" key="1">
    <citation type="submission" date="2018-07" db="EMBL/GenBank/DDBJ databases">
        <title>Erythrobacter nanhaiensis sp. nov., a novel member of the genus Erythrobacter isolated from the South China Sea.</title>
        <authorList>
            <person name="Chen X."/>
            <person name="Liu J."/>
        </authorList>
    </citation>
    <scope>NUCLEOTIDE SEQUENCE [LARGE SCALE GENOMIC DNA]</scope>
    <source>
        <strain evidence="2 3">S-5</strain>
    </source>
</reference>
<organism evidence="2 3">
    <name type="scientific">Alteriqipengyuania lutimaris</name>
    <dbReference type="NCBI Taxonomy" id="1538146"/>
    <lineage>
        <taxon>Bacteria</taxon>
        <taxon>Pseudomonadati</taxon>
        <taxon>Pseudomonadota</taxon>
        <taxon>Alphaproteobacteria</taxon>
        <taxon>Sphingomonadales</taxon>
        <taxon>Erythrobacteraceae</taxon>
        <taxon>Alteriqipengyuania</taxon>
    </lineage>
</organism>
<dbReference type="Proteomes" id="UP000254101">
    <property type="component" value="Unassembled WGS sequence"/>
</dbReference>
<keyword evidence="3" id="KW-1185">Reference proteome</keyword>
<feature type="repeat" description="TPR" evidence="1">
    <location>
        <begin position="94"/>
        <end position="127"/>
    </location>
</feature>
<dbReference type="PROSITE" id="PS50005">
    <property type="entry name" value="TPR"/>
    <property type="match status" value="1"/>
</dbReference>
<protein>
    <submittedName>
        <fullName evidence="2">Uncharacterized protein</fullName>
    </submittedName>
</protein>
<evidence type="ECO:0000313" key="2">
    <source>
        <dbReference type="EMBL" id="RDS78177.1"/>
    </source>
</evidence>
<dbReference type="Pfam" id="PF14559">
    <property type="entry name" value="TPR_19"/>
    <property type="match status" value="1"/>
</dbReference>
<dbReference type="OrthoDB" id="8480982at2"/>
<dbReference type="AlphaFoldDB" id="A0A395LP23"/>